<keyword evidence="2" id="KW-1185">Reference proteome</keyword>
<sequence length="53" mass="6184">MTKTLVTTSFQSMKIEKGYHLATSSVAEAQQIRKMKVLLNTEQRDVRKRLIFQ</sequence>
<dbReference type="EMBL" id="FRDN01000005">
    <property type="protein sequence ID" value="SHN62439.1"/>
    <property type="molecule type" value="Genomic_DNA"/>
</dbReference>
<protein>
    <submittedName>
        <fullName evidence="1">Uncharacterized protein</fullName>
    </submittedName>
</protein>
<evidence type="ECO:0000313" key="2">
    <source>
        <dbReference type="Proteomes" id="UP000184010"/>
    </source>
</evidence>
<reference evidence="2" key="1">
    <citation type="submission" date="2016-12" db="EMBL/GenBank/DDBJ databases">
        <authorList>
            <person name="Varghese N."/>
            <person name="Submissions S."/>
        </authorList>
    </citation>
    <scope>NUCLEOTIDE SEQUENCE [LARGE SCALE GENOMIC DNA]</scope>
    <source>
        <strain evidence="2">DSM 11544</strain>
    </source>
</reference>
<proteinExistence type="predicted"/>
<accession>A0A1M7SVE1</accession>
<dbReference type="Proteomes" id="UP000184010">
    <property type="component" value="Unassembled WGS sequence"/>
</dbReference>
<gene>
    <name evidence="1" type="ORF">SAMN02745215_01195</name>
</gene>
<organism evidence="1 2">
    <name type="scientific">Desulfitobacterium chlororespirans DSM 11544</name>
    <dbReference type="NCBI Taxonomy" id="1121395"/>
    <lineage>
        <taxon>Bacteria</taxon>
        <taxon>Bacillati</taxon>
        <taxon>Bacillota</taxon>
        <taxon>Clostridia</taxon>
        <taxon>Eubacteriales</taxon>
        <taxon>Desulfitobacteriaceae</taxon>
        <taxon>Desulfitobacterium</taxon>
    </lineage>
</organism>
<name>A0A1M7SVE1_9FIRM</name>
<evidence type="ECO:0000313" key="1">
    <source>
        <dbReference type="EMBL" id="SHN62439.1"/>
    </source>
</evidence>
<dbReference type="STRING" id="1121395.SAMN02745215_01195"/>
<dbReference type="AlphaFoldDB" id="A0A1M7SVE1"/>